<dbReference type="RefSeq" id="WP_171246118.1">
    <property type="nucleotide sequence ID" value="NZ_JABFAJ010000006.1"/>
</dbReference>
<keyword evidence="2" id="KW-0378">Hydrolase</keyword>
<feature type="domain" description="Metallo-beta-lactamase" evidence="1">
    <location>
        <begin position="12"/>
        <end position="182"/>
    </location>
</feature>
<dbReference type="Proteomes" id="UP000557204">
    <property type="component" value="Unassembled WGS sequence"/>
</dbReference>
<gene>
    <name evidence="2" type="ORF">HLI28_03475</name>
</gene>
<evidence type="ECO:0000313" key="2">
    <source>
        <dbReference type="EMBL" id="NNU26601.1"/>
    </source>
</evidence>
<comment type="caution">
    <text evidence="2">The sequence shown here is derived from an EMBL/GenBank/DDBJ whole genome shotgun (WGS) entry which is preliminary data.</text>
</comment>
<evidence type="ECO:0000259" key="1">
    <source>
        <dbReference type="SMART" id="SM00849"/>
    </source>
</evidence>
<dbReference type="Gene3D" id="3.60.15.10">
    <property type="entry name" value="Ribonuclease Z/Hydroxyacylglutathione hydrolase-like"/>
    <property type="match status" value="1"/>
</dbReference>
<reference evidence="2 3" key="1">
    <citation type="submission" date="2020-05" db="EMBL/GenBank/DDBJ databases">
        <title>Genome sequence of Isoptericola sp. JC619 isolated from Chilika lagoon, India.</title>
        <authorList>
            <person name="Kumar D."/>
            <person name="Appam K."/>
            <person name="Gandham S."/>
            <person name="Uppada J."/>
            <person name="Sasikala C."/>
            <person name="Venkata Ramana C."/>
        </authorList>
    </citation>
    <scope>NUCLEOTIDE SEQUENCE [LARGE SCALE GENOMIC DNA]</scope>
    <source>
        <strain evidence="2 3">JC619</strain>
    </source>
</reference>
<dbReference type="InterPro" id="IPR001279">
    <property type="entry name" value="Metallo-B-lactamas"/>
</dbReference>
<dbReference type="PANTHER" id="PTHR43546">
    <property type="entry name" value="UPF0173 METAL-DEPENDENT HYDROLASE MJ1163-RELATED"/>
    <property type="match status" value="1"/>
</dbReference>
<dbReference type="InterPro" id="IPR036866">
    <property type="entry name" value="RibonucZ/Hydroxyglut_hydro"/>
</dbReference>
<dbReference type="PANTHER" id="PTHR43546:SF3">
    <property type="entry name" value="UPF0173 METAL-DEPENDENT HYDROLASE MJ1163"/>
    <property type="match status" value="1"/>
</dbReference>
<dbReference type="EMBL" id="JABFAJ010000006">
    <property type="protein sequence ID" value="NNU26601.1"/>
    <property type="molecule type" value="Genomic_DNA"/>
</dbReference>
<dbReference type="InterPro" id="IPR050114">
    <property type="entry name" value="UPF0173_UPF0282_UlaG_hydrolase"/>
</dbReference>
<dbReference type="SUPFAM" id="SSF56281">
    <property type="entry name" value="Metallo-hydrolase/oxidoreductase"/>
    <property type="match status" value="1"/>
</dbReference>
<dbReference type="SMART" id="SM00849">
    <property type="entry name" value="Lactamase_B"/>
    <property type="match status" value="1"/>
</dbReference>
<dbReference type="Pfam" id="PF13483">
    <property type="entry name" value="Lactamase_B_3"/>
    <property type="match status" value="1"/>
</dbReference>
<keyword evidence="3" id="KW-1185">Reference proteome</keyword>
<sequence>MTDRALRIVKHHHACVELVADGGRILLDPGSLGPAPDLDGVDAVLVTHEHPDHADPAVLSAALDRGIPMYGPASVRDTLGDAFDDPGAPGWRTLSPGDRVDVVGLDVVVGGGPHAEMHPDVPGPENLSYLVAGTVLVSGDRHTPWDGQVPVLVTPVDAPWLRAVDLIRYVRQVAPRTVVGVHDGLLNDTGLSIADRVLASLEREGVTRAVRPAVGEELTVP</sequence>
<dbReference type="GO" id="GO:0016787">
    <property type="term" value="F:hydrolase activity"/>
    <property type="evidence" value="ECO:0007669"/>
    <property type="project" value="UniProtKB-KW"/>
</dbReference>
<accession>A0A849K1M2</accession>
<evidence type="ECO:0000313" key="3">
    <source>
        <dbReference type="Proteomes" id="UP000557204"/>
    </source>
</evidence>
<organism evidence="2 3">
    <name type="scientific">Isoptericola sediminis</name>
    <dbReference type="NCBI Taxonomy" id="2733572"/>
    <lineage>
        <taxon>Bacteria</taxon>
        <taxon>Bacillati</taxon>
        <taxon>Actinomycetota</taxon>
        <taxon>Actinomycetes</taxon>
        <taxon>Micrococcales</taxon>
        <taxon>Promicromonosporaceae</taxon>
        <taxon>Isoptericola</taxon>
    </lineage>
</organism>
<proteinExistence type="predicted"/>
<protein>
    <submittedName>
        <fullName evidence="2">MBL fold metallo-hydrolase</fullName>
    </submittedName>
</protein>
<name>A0A849K1M2_9MICO</name>
<dbReference type="AlphaFoldDB" id="A0A849K1M2"/>